<sequence length="78" mass="9169">PGERRKRVKKEVVKEKPKAVVPQPYVEQFEWRTSGPPAPGEPRIRAGWRPKPRQPTERTLEEVVVEGFLSDPKRRRKE</sequence>
<evidence type="ECO:0000256" key="1">
    <source>
        <dbReference type="SAM" id="MobiDB-lite"/>
    </source>
</evidence>
<accession>X1I2V0</accession>
<feature type="non-terminal residue" evidence="2">
    <location>
        <position position="1"/>
    </location>
</feature>
<protein>
    <submittedName>
        <fullName evidence="2">Uncharacterized protein</fullName>
    </submittedName>
</protein>
<evidence type="ECO:0000313" key="2">
    <source>
        <dbReference type="EMBL" id="GAH76007.1"/>
    </source>
</evidence>
<proteinExistence type="predicted"/>
<organism evidence="2">
    <name type="scientific">marine sediment metagenome</name>
    <dbReference type="NCBI Taxonomy" id="412755"/>
    <lineage>
        <taxon>unclassified sequences</taxon>
        <taxon>metagenomes</taxon>
        <taxon>ecological metagenomes</taxon>
    </lineage>
</organism>
<name>X1I2V0_9ZZZZ</name>
<reference evidence="2" key="1">
    <citation type="journal article" date="2014" name="Front. Microbiol.">
        <title>High frequency of phylogenetically diverse reductive dehalogenase-homologous genes in deep subseafloor sedimentary metagenomes.</title>
        <authorList>
            <person name="Kawai M."/>
            <person name="Futagami T."/>
            <person name="Toyoda A."/>
            <person name="Takaki Y."/>
            <person name="Nishi S."/>
            <person name="Hori S."/>
            <person name="Arai W."/>
            <person name="Tsubouchi T."/>
            <person name="Morono Y."/>
            <person name="Uchiyama I."/>
            <person name="Ito T."/>
            <person name="Fujiyama A."/>
            <person name="Inagaki F."/>
            <person name="Takami H."/>
        </authorList>
    </citation>
    <scope>NUCLEOTIDE SEQUENCE</scope>
    <source>
        <strain evidence="2">Expedition CK06-06</strain>
    </source>
</reference>
<comment type="caution">
    <text evidence="2">The sequence shown here is derived from an EMBL/GenBank/DDBJ whole genome shotgun (WGS) entry which is preliminary data.</text>
</comment>
<feature type="region of interest" description="Disordered" evidence="1">
    <location>
        <begin position="31"/>
        <end position="59"/>
    </location>
</feature>
<gene>
    <name evidence="2" type="ORF">S03H2_44340</name>
</gene>
<dbReference type="EMBL" id="BARU01027719">
    <property type="protein sequence ID" value="GAH76007.1"/>
    <property type="molecule type" value="Genomic_DNA"/>
</dbReference>
<dbReference type="AlphaFoldDB" id="X1I2V0"/>